<dbReference type="EMBL" id="PDCK01000043">
    <property type="protein sequence ID" value="PRQ32335.1"/>
    <property type="molecule type" value="Genomic_DNA"/>
</dbReference>
<evidence type="ECO:0000313" key="1">
    <source>
        <dbReference type="EMBL" id="PRQ32335.1"/>
    </source>
</evidence>
<organism evidence="1 2">
    <name type="scientific">Rosa chinensis</name>
    <name type="common">China rose</name>
    <dbReference type="NCBI Taxonomy" id="74649"/>
    <lineage>
        <taxon>Eukaryota</taxon>
        <taxon>Viridiplantae</taxon>
        <taxon>Streptophyta</taxon>
        <taxon>Embryophyta</taxon>
        <taxon>Tracheophyta</taxon>
        <taxon>Spermatophyta</taxon>
        <taxon>Magnoliopsida</taxon>
        <taxon>eudicotyledons</taxon>
        <taxon>Gunneridae</taxon>
        <taxon>Pentapetalae</taxon>
        <taxon>rosids</taxon>
        <taxon>fabids</taxon>
        <taxon>Rosales</taxon>
        <taxon>Rosaceae</taxon>
        <taxon>Rosoideae</taxon>
        <taxon>Rosoideae incertae sedis</taxon>
        <taxon>Rosa</taxon>
    </lineage>
</organism>
<dbReference type="Proteomes" id="UP000238479">
    <property type="component" value="Chromosome 5"/>
</dbReference>
<comment type="caution">
    <text evidence="1">The sequence shown here is derived from an EMBL/GenBank/DDBJ whole genome shotgun (WGS) entry which is preliminary data.</text>
</comment>
<proteinExistence type="predicted"/>
<sequence length="64" mass="7177">MQVGSSVVELKPLVPRICVMIALNHTHSRTASCRAMISEWFEEVATRVCLVDLQDIAMFPMVNT</sequence>
<protein>
    <submittedName>
        <fullName evidence="1">Uncharacterized protein</fullName>
    </submittedName>
</protein>
<gene>
    <name evidence="1" type="ORF">RchiOBHm_Chr5g0045231</name>
</gene>
<dbReference type="AlphaFoldDB" id="A0A2P6QDS1"/>
<evidence type="ECO:0000313" key="2">
    <source>
        <dbReference type="Proteomes" id="UP000238479"/>
    </source>
</evidence>
<keyword evidence="2" id="KW-1185">Reference proteome</keyword>
<dbReference type="Gramene" id="PRQ32335">
    <property type="protein sequence ID" value="PRQ32335"/>
    <property type="gene ID" value="RchiOBHm_Chr5g0045231"/>
</dbReference>
<reference evidence="1 2" key="1">
    <citation type="journal article" date="2018" name="Nat. Genet.">
        <title>The Rosa genome provides new insights in the design of modern roses.</title>
        <authorList>
            <person name="Bendahmane M."/>
        </authorList>
    </citation>
    <scope>NUCLEOTIDE SEQUENCE [LARGE SCALE GENOMIC DNA]</scope>
    <source>
        <strain evidence="2">cv. Old Blush</strain>
    </source>
</reference>
<name>A0A2P6QDS1_ROSCH</name>
<accession>A0A2P6QDS1</accession>